<keyword evidence="2" id="KW-0614">Plasmid</keyword>
<dbReference type="InterPro" id="IPR013740">
    <property type="entry name" value="Redoxin"/>
</dbReference>
<keyword evidence="3" id="KW-1185">Reference proteome</keyword>
<dbReference type="AlphaFoldDB" id="R4X4W5"/>
<dbReference type="HOGENOM" id="CLU_999933_0_0_4"/>
<evidence type="ECO:0000259" key="1">
    <source>
        <dbReference type="PROSITE" id="PS51352"/>
    </source>
</evidence>
<reference evidence="2 3" key="1">
    <citation type="journal article" date="2013" name="Genome Announc.">
        <title>Complete Genome Sequence of Burkholderia sp. Strain RPE64, Bacterial Symbiont of the Bean Bug Riptortus pedestris.</title>
        <authorList>
            <person name="Shibata T.F."/>
            <person name="Maeda T."/>
            <person name="Nikoh N."/>
            <person name="Yamaguchi K."/>
            <person name="Oshima K."/>
            <person name="Hattori M."/>
            <person name="Nishiyama T."/>
            <person name="Hasebe M."/>
            <person name="Fukatsu T."/>
            <person name="Kikuchi Y."/>
            <person name="Shigenobu S."/>
        </authorList>
    </citation>
    <scope>NUCLEOTIDE SEQUENCE [LARGE SCALE GENOMIC DNA]</scope>
    <source>
        <plasmid evidence="2 3">p1</plasmid>
    </source>
</reference>
<dbReference type="InterPro" id="IPR036249">
    <property type="entry name" value="Thioredoxin-like_sf"/>
</dbReference>
<dbReference type="PATRIC" id="fig|758793.3.peg.5870"/>
<dbReference type="Gene3D" id="3.40.30.10">
    <property type="entry name" value="Glutaredoxin"/>
    <property type="match status" value="1"/>
</dbReference>
<geneLocation type="plasmid" evidence="2 3">
    <name>p1</name>
</geneLocation>
<feature type="domain" description="Thioredoxin" evidence="1">
    <location>
        <begin position="116"/>
        <end position="276"/>
    </location>
</feature>
<dbReference type="Pfam" id="PF08534">
    <property type="entry name" value="Redoxin"/>
    <property type="match status" value="1"/>
</dbReference>
<name>R4X4W5_9BURK</name>
<dbReference type="SUPFAM" id="SSF52833">
    <property type="entry name" value="Thioredoxin-like"/>
    <property type="match status" value="1"/>
</dbReference>
<dbReference type="InterPro" id="IPR013766">
    <property type="entry name" value="Thioredoxin_domain"/>
</dbReference>
<gene>
    <name evidence="2" type="ORF">BRPE64_DCDS07260</name>
</gene>
<dbReference type="GO" id="GO:0016491">
    <property type="term" value="F:oxidoreductase activity"/>
    <property type="evidence" value="ECO:0007669"/>
    <property type="project" value="InterPro"/>
</dbReference>
<dbReference type="EMBL" id="AP013061">
    <property type="protein sequence ID" value="BAN27662.1"/>
    <property type="molecule type" value="Genomic_DNA"/>
</dbReference>
<reference evidence="2 3" key="2">
    <citation type="journal article" date="2018" name="Int. J. Syst. Evol. Microbiol.">
        <title>Burkholderia insecticola sp. nov., a gut symbiotic bacterium of the bean bug Riptortus pedestris.</title>
        <authorList>
            <person name="Takeshita K."/>
            <person name="Tamaki H."/>
            <person name="Ohbayashi T."/>
            <person name="Meng X.-Y."/>
            <person name="Sone T."/>
            <person name="Mitani Y."/>
            <person name="Peeters C."/>
            <person name="Kikuchi Y."/>
            <person name="Vandamme P."/>
        </authorList>
    </citation>
    <scope>NUCLEOTIDE SEQUENCE [LARGE SCALE GENOMIC DNA]</scope>
    <source>
        <strain evidence="2">RPE64</strain>
        <plasmid evidence="2 3">p1</plasmid>
    </source>
</reference>
<sequence length="278" mass="30647">MGHFGCDPAYEKGEHCQHAFHSKLPPIARCLCYSASRRVFCIAVYPACRAIHNIAQRASPRHKRDTRAQSNAVMPIRTSACRDVSMLIERPDFYRISKDFVMLPAIKGMAPCAGLAACAAVAPAQAAAPAGPDARIAPEFAGIDTWLNSPPLTLAQLRGKVVLVDFWTFACGNCVNTLPAVNAWHRKYGERGLVVVGVHTPEFPFEHDTGNVQRAIERFGITYPVAQDNRYATWAAYRNQYWPAFYLIDKQGRVAYTHVGEGDYARTEAAIAALLAQP</sequence>
<dbReference type="KEGG" id="buo:BRPE64_DCDS07260"/>
<dbReference type="Proteomes" id="UP000013966">
    <property type="component" value="Plasmid p1"/>
</dbReference>
<protein>
    <submittedName>
        <fullName evidence="2">Redoxin domain protein</fullName>
    </submittedName>
</protein>
<proteinExistence type="predicted"/>
<dbReference type="PROSITE" id="PS51352">
    <property type="entry name" value="THIOREDOXIN_2"/>
    <property type="match status" value="1"/>
</dbReference>
<organism evidence="2 3">
    <name type="scientific">Caballeronia insecticola</name>
    <dbReference type="NCBI Taxonomy" id="758793"/>
    <lineage>
        <taxon>Bacteria</taxon>
        <taxon>Pseudomonadati</taxon>
        <taxon>Pseudomonadota</taxon>
        <taxon>Betaproteobacteria</taxon>
        <taxon>Burkholderiales</taxon>
        <taxon>Burkholderiaceae</taxon>
        <taxon>Caballeronia</taxon>
    </lineage>
</organism>
<dbReference type="PANTHER" id="PTHR42852">
    <property type="entry name" value="THIOL:DISULFIDE INTERCHANGE PROTEIN DSBE"/>
    <property type="match status" value="1"/>
</dbReference>
<dbReference type="InterPro" id="IPR050553">
    <property type="entry name" value="Thioredoxin_ResA/DsbE_sf"/>
</dbReference>
<accession>R4X4W5</accession>
<evidence type="ECO:0000313" key="3">
    <source>
        <dbReference type="Proteomes" id="UP000013966"/>
    </source>
</evidence>
<dbReference type="CDD" id="cd03012">
    <property type="entry name" value="TlpA_like_DipZ_like"/>
    <property type="match status" value="1"/>
</dbReference>
<evidence type="ECO:0000313" key="2">
    <source>
        <dbReference type="EMBL" id="BAN27662.1"/>
    </source>
</evidence>
<dbReference type="PANTHER" id="PTHR42852:SF13">
    <property type="entry name" value="PROTEIN DIPZ"/>
    <property type="match status" value="1"/>
</dbReference>